<feature type="compositionally biased region" description="Polar residues" evidence="1">
    <location>
        <begin position="200"/>
        <end position="210"/>
    </location>
</feature>
<feature type="compositionally biased region" description="Polar residues" evidence="1">
    <location>
        <begin position="105"/>
        <end position="120"/>
    </location>
</feature>
<keyword evidence="2" id="KW-1133">Transmembrane helix</keyword>
<feature type="transmembrane region" description="Helical" evidence="2">
    <location>
        <begin position="63"/>
        <end position="85"/>
    </location>
</feature>
<evidence type="ECO:0000256" key="3">
    <source>
        <dbReference type="SAM" id="SignalP"/>
    </source>
</evidence>
<keyword evidence="2" id="KW-0812">Transmembrane</keyword>
<protein>
    <submittedName>
        <fullName evidence="4">Uncharacterized protein</fullName>
    </submittedName>
</protein>
<dbReference type="EMBL" id="JAVRRG010000002">
    <property type="protein sequence ID" value="KAK5102307.1"/>
    <property type="molecule type" value="Genomic_DNA"/>
</dbReference>
<sequence>MLVASPILLAVLFFVSLSYAAPTTESKRIWTISVFRGPAPSPEDGPPASANALRDPSKLKYEAVGIVCAYLVWLVFTGIALLIVARRTSRKQQGPDPTPQREQKPNLSLQMETIKPTQVTVRDLQAGPKSPLTPKSPGKMASIRSWARRDKARQSQISVSTVNTRVDERVIENDRARNMDDMAKLYAAVMAHDQQRATHKPQSSTDSSPVSDDITPVTPKSPQCPPNLAHPAYLPPGSPIYSQPQAYTTQAQAQQEAYQQPQEYTQQHTYPQHHRQESYDPMPLPPMPMPTDNDRESLLDNQTSPRKGKPTALSLISNTASRLGSSHSSKARPSPITIRGQPISKPLGSADLRQSAISPSQASFKSGIYSPGPPPPTPGRTPAPVVEEFEMHGRPQLTSTGIGSDGMSTGNTSTKTLPFRHFYQDTMKSAPPTKTTFLDRRASAINGPKTGVPKTPYSPYCPTTPMTPVTPRRLLGKEELKKNKKAYALKVVKENEMVQSDTDMWGTD</sequence>
<proteinExistence type="predicted"/>
<comment type="caution">
    <text evidence="4">The sequence shown here is derived from an EMBL/GenBank/DDBJ whole genome shotgun (WGS) entry which is preliminary data.</text>
</comment>
<keyword evidence="3" id="KW-0732">Signal</keyword>
<feature type="region of interest" description="Disordered" evidence="1">
    <location>
        <begin position="88"/>
        <end position="141"/>
    </location>
</feature>
<gene>
    <name evidence="4" type="ORF">LTR24_000217</name>
</gene>
<organism evidence="4 5">
    <name type="scientific">Lithohypha guttulata</name>
    <dbReference type="NCBI Taxonomy" id="1690604"/>
    <lineage>
        <taxon>Eukaryota</taxon>
        <taxon>Fungi</taxon>
        <taxon>Dikarya</taxon>
        <taxon>Ascomycota</taxon>
        <taxon>Pezizomycotina</taxon>
        <taxon>Eurotiomycetes</taxon>
        <taxon>Chaetothyriomycetidae</taxon>
        <taxon>Chaetothyriales</taxon>
        <taxon>Trichomeriaceae</taxon>
        <taxon>Lithohypha</taxon>
    </lineage>
</organism>
<evidence type="ECO:0000256" key="2">
    <source>
        <dbReference type="SAM" id="Phobius"/>
    </source>
</evidence>
<dbReference type="Proteomes" id="UP001345013">
    <property type="component" value="Unassembled WGS sequence"/>
</dbReference>
<feature type="compositionally biased region" description="Pro residues" evidence="1">
    <location>
        <begin position="371"/>
        <end position="381"/>
    </location>
</feature>
<evidence type="ECO:0000313" key="5">
    <source>
        <dbReference type="Proteomes" id="UP001345013"/>
    </source>
</evidence>
<feature type="compositionally biased region" description="Polar residues" evidence="1">
    <location>
        <begin position="314"/>
        <end position="328"/>
    </location>
</feature>
<keyword evidence="2" id="KW-0472">Membrane</keyword>
<evidence type="ECO:0000313" key="4">
    <source>
        <dbReference type="EMBL" id="KAK5102307.1"/>
    </source>
</evidence>
<accession>A0ABR0KP29</accession>
<keyword evidence="5" id="KW-1185">Reference proteome</keyword>
<feature type="compositionally biased region" description="Polar residues" evidence="1">
    <location>
        <begin position="355"/>
        <end position="364"/>
    </location>
</feature>
<feature type="chain" id="PRO_5045790425" evidence="3">
    <location>
        <begin position="21"/>
        <end position="508"/>
    </location>
</feature>
<feature type="region of interest" description="Disordered" evidence="1">
    <location>
        <begin position="427"/>
        <end position="470"/>
    </location>
</feature>
<evidence type="ECO:0000256" key="1">
    <source>
        <dbReference type="SAM" id="MobiDB-lite"/>
    </source>
</evidence>
<reference evidence="4 5" key="1">
    <citation type="submission" date="2023-08" db="EMBL/GenBank/DDBJ databases">
        <title>Black Yeasts Isolated from many extreme environments.</title>
        <authorList>
            <person name="Coleine C."/>
            <person name="Stajich J.E."/>
            <person name="Selbmann L."/>
        </authorList>
    </citation>
    <scope>NUCLEOTIDE SEQUENCE [LARGE SCALE GENOMIC DNA]</scope>
    <source>
        <strain evidence="4 5">CCFEE 5885</strain>
    </source>
</reference>
<feature type="region of interest" description="Disordered" evidence="1">
    <location>
        <begin position="192"/>
        <end position="383"/>
    </location>
</feature>
<name>A0ABR0KP29_9EURO</name>
<feature type="signal peptide" evidence="3">
    <location>
        <begin position="1"/>
        <end position="20"/>
    </location>
</feature>
<feature type="compositionally biased region" description="Low complexity" evidence="1">
    <location>
        <begin position="243"/>
        <end position="270"/>
    </location>
</feature>